<sequence length="76" mass="8252">MTARLTVDALAARVCQAARDARKEHEAWVHIDRLRDHLGVEELRTVDAAVAFASAKGWLSIGGRPAHSVLINRGAP</sequence>
<reference evidence="1 2" key="1">
    <citation type="submission" date="2019-07" db="EMBL/GenBank/DDBJ databases">
        <title>Whole genome shotgun sequence of Reyranella soli NBRC 108950.</title>
        <authorList>
            <person name="Hosoyama A."/>
            <person name="Uohara A."/>
            <person name="Ohji S."/>
            <person name="Ichikawa N."/>
        </authorList>
    </citation>
    <scope>NUCLEOTIDE SEQUENCE [LARGE SCALE GENOMIC DNA]</scope>
    <source>
        <strain evidence="1 2">NBRC 108950</strain>
    </source>
</reference>
<dbReference type="Proteomes" id="UP000321058">
    <property type="component" value="Unassembled WGS sequence"/>
</dbReference>
<organism evidence="1 2">
    <name type="scientific">Reyranella soli</name>
    <dbReference type="NCBI Taxonomy" id="1230389"/>
    <lineage>
        <taxon>Bacteria</taxon>
        <taxon>Pseudomonadati</taxon>
        <taxon>Pseudomonadota</taxon>
        <taxon>Alphaproteobacteria</taxon>
        <taxon>Hyphomicrobiales</taxon>
        <taxon>Reyranellaceae</taxon>
        <taxon>Reyranella</taxon>
    </lineage>
</organism>
<proteinExistence type="predicted"/>
<keyword evidence="2" id="KW-1185">Reference proteome</keyword>
<gene>
    <name evidence="1" type="ORF">RSO01_16930</name>
</gene>
<dbReference type="EMBL" id="BKAJ01000031">
    <property type="protein sequence ID" value="GEP54527.1"/>
    <property type="molecule type" value="Genomic_DNA"/>
</dbReference>
<evidence type="ECO:0000313" key="2">
    <source>
        <dbReference type="Proteomes" id="UP000321058"/>
    </source>
</evidence>
<dbReference type="OrthoDB" id="7376532at2"/>
<evidence type="ECO:0000313" key="1">
    <source>
        <dbReference type="EMBL" id="GEP54527.1"/>
    </source>
</evidence>
<accession>A0A512N6B0</accession>
<name>A0A512N6B0_9HYPH</name>
<comment type="caution">
    <text evidence="1">The sequence shown here is derived from an EMBL/GenBank/DDBJ whole genome shotgun (WGS) entry which is preliminary data.</text>
</comment>
<dbReference type="AlphaFoldDB" id="A0A512N6B0"/>
<dbReference type="RefSeq" id="WP_147148164.1">
    <property type="nucleotide sequence ID" value="NZ_BKAJ01000031.1"/>
</dbReference>
<protein>
    <submittedName>
        <fullName evidence="1">Uncharacterized protein</fullName>
    </submittedName>
</protein>